<organism evidence="3 4">
    <name type="scientific">Striga hermonthica</name>
    <name type="common">Purple witchweed</name>
    <name type="synonym">Buchnera hermonthica</name>
    <dbReference type="NCBI Taxonomy" id="68872"/>
    <lineage>
        <taxon>Eukaryota</taxon>
        <taxon>Viridiplantae</taxon>
        <taxon>Streptophyta</taxon>
        <taxon>Embryophyta</taxon>
        <taxon>Tracheophyta</taxon>
        <taxon>Spermatophyta</taxon>
        <taxon>Magnoliopsida</taxon>
        <taxon>eudicotyledons</taxon>
        <taxon>Gunneridae</taxon>
        <taxon>Pentapetalae</taxon>
        <taxon>asterids</taxon>
        <taxon>lamiids</taxon>
        <taxon>Lamiales</taxon>
        <taxon>Orobanchaceae</taxon>
        <taxon>Buchnereae</taxon>
        <taxon>Striga</taxon>
    </lineage>
</organism>
<dbReference type="Proteomes" id="UP001153555">
    <property type="component" value="Unassembled WGS sequence"/>
</dbReference>
<reference evidence="3" key="1">
    <citation type="submission" date="2019-12" db="EMBL/GenBank/DDBJ databases">
        <authorList>
            <person name="Scholes J."/>
        </authorList>
    </citation>
    <scope>NUCLEOTIDE SEQUENCE</scope>
</reference>
<dbReference type="SUPFAM" id="SSF57095">
    <property type="entry name" value="Scorpion toxin-like"/>
    <property type="match status" value="1"/>
</dbReference>
<dbReference type="Pfam" id="PF00304">
    <property type="entry name" value="Gamma-thionin"/>
    <property type="match status" value="1"/>
</dbReference>
<dbReference type="InterPro" id="IPR036574">
    <property type="entry name" value="Scorpion_toxin-like_sf"/>
</dbReference>
<evidence type="ECO:0000256" key="1">
    <source>
        <dbReference type="SAM" id="MobiDB-lite"/>
    </source>
</evidence>
<feature type="compositionally biased region" description="Pro residues" evidence="1">
    <location>
        <begin position="55"/>
        <end position="67"/>
    </location>
</feature>
<name>A0A9N7MUR2_STRHE</name>
<evidence type="ECO:0000313" key="3">
    <source>
        <dbReference type="EMBL" id="CAA0814705.1"/>
    </source>
</evidence>
<dbReference type="InterPro" id="IPR003614">
    <property type="entry name" value="Knottins"/>
</dbReference>
<dbReference type="OrthoDB" id="1063609at2759"/>
<evidence type="ECO:0000313" key="4">
    <source>
        <dbReference type="Proteomes" id="UP001153555"/>
    </source>
</evidence>
<keyword evidence="4" id="KW-1185">Reference proteome</keyword>
<protein>
    <submittedName>
        <fullName evidence="3">Defensin-like protein 7</fullName>
    </submittedName>
</protein>
<feature type="domain" description="Knottins-like" evidence="2">
    <location>
        <begin position="1"/>
        <end position="47"/>
    </location>
</feature>
<dbReference type="Gene3D" id="3.30.30.10">
    <property type="entry name" value="Knottin, scorpion toxin-like"/>
    <property type="match status" value="1"/>
</dbReference>
<accession>A0A9N7MUR2</accession>
<dbReference type="EMBL" id="CACSLK010012206">
    <property type="protein sequence ID" value="CAA0814705.1"/>
    <property type="molecule type" value="Genomic_DNA"/>
</dbReference>
<feature type="region of interest" description="Disordered" evidence="1">
    <location>
        <begin position="48"/>
        <end position="95"/>
    </location>
</feature>
<gene>
    <name evidence="3" type="ORF">SHERM_14975</name>
</gene>
<evidence type="ECO:0000259" key="2">
    <source>
        <dbReference type="Pfam" id="PF00304"/>
    </source>
</evidence>
<proteinExistence type="predicted"/>
<sequence length="95" mass="10201">MCHSKSKKFKGMCIGTNRTANCKTMCRQEAFMTGKCFLGSCVCQKKCGTPSGQPSNPPTKPNPPPPQGAKGADDAGSGTRKVERERFVDVTSKMN</sequence>
<dbReference type="AlphaFoldDB" id="A0A9N7MUR2"/>
<comment type="caution">
    <text evidence="3">The sequence shown here is derived from an EMBL/GenBank/DDBJ whole genome shotgun (WGS) entry which is preliminary data.</text>
</comment>